<feature type="signal peptide" evidence="3">
    <location>
        <begin position="1"/>
        <end position="19"/>
    </location>
</feature>
<feature type="chain" id="PRO_5044817208" description="Ig-like domain-containing protein" evidence="3">
    <location>
        <begin position="20"/>
        <end position="266"/>
    </location>
</feature>
<evidence type="ECO:0000313" key="4">
    <source>
        <dbReference type="EMBL" id="KAK7455324.1"/>
    </source>
</evidence>
<evidence type="ECO:0000256" key="3">
    <source>
        <dbReference type="SAM" id="SignalP"/>
    </source>
</evidence>
<evidence type="ECO:0000256" key="2">
    <source>
        <dbReference type="SAM" id="Phobius"/>
    </source>
</evidence>
<reference evidence="4 5" key="1">
    <citation type="journal article" date="2023" name="Sci. Data">
        <title>Genome assembly of the Korean intertidal mud-creeper Batillaria attramentaria.</title>
        <authorList>
            <person name="Patra A.K."/>
            <person name="Ho P.T."/>
            <person name="Jun S."/>
            <person name="Lee S.J."/>
            <person name="Kim Y."/>
            <person name="Won Y.J."/>
        </authorList>
    </citation>
    <scope>NUCLEOTIDE SEQUENCE [LARGE SCALE GENOMIC DNA]</scope>
    <source>
        <strain evidence="4">Wonlab-2016</strain>
    </source>
</reference>
<feature type="region of interest" description="Disordered" evidence="1">
    <location>
        <begin position="91"/>
        <end position="115"/>
    </location>
</feature>
<dbReference type="Proteomes" id="UP001519460">
    <property type="component" value="Unassembled WGS sequence"/>
</dbReference>
<name>A0ABD0J2Z1_9CAEN</name>
<proteinExistence type="predicted"/>
<keyword evidence="5" id="KW-1185">Reference proteome</keyword>
<organism evidence="4 5">
    <name type="scientific">Batillaria attramentaria</name>
    <dbReference type="NCBI Taxonomy" id="370345"/>
    <lineage>
        <taxon>Eukaryota</taxon>
        <taxon>Metazoa</taxon>
        <taxon>Spiralia</taxon>
        <taxon>Lophotrochozoa</taxon>
        <taxon>Mollusca</taxon>
        <taxon>Gastropoda</taxon>
        <taxon>Caenogastropoda</taxon>
        <taxon>Sorbeoconcha</taxon>
        <taxon>Cerithioidea</taxon>
        <taxon>Batillariidae</taxon>
        <taxon>Batillaria</taxon>
    </lineage>
</organism>
<evidence type="ECO:0008006" key="6">
    <source>
        <dbReference type="Google" id="ProtNLM"/>
    </source>
</evidence>
<keyword evidence="2" id="KW-0472">Membrane</keyword>
<feature type="region of interest" description="Disordered" evidence="1">
    <location>
        <begin position="175"/>
        <end position="207"/>
    </location>
</feature>
<comment type="caution">
    <text evidence="4">The sequence shown here is derived from an EMBL/GenBank/DDBJ whole genome shotgun (WGS) entry which is preliminary data.</text>
</comment>
<dbReference type="EMBL" id="JACVVK020000694">
    <property type="protein sequence ID" value="KAK7455324.1"/>
    <property type="molecule type" value="Genomic_DNA"/>
</dbReference>
<sequence>MAKVLLVLHLTTLAKGAQAVQEPVLDCYWFEVDDLECAVHPDYEFNKVITDHMTVNISSASTDHEGRYKCQVVPPNDATACDLVLKHKTTTPRSTTDSRKKFTDAKTPRDTGPDLIVQTPRDPVLYVVAVAVLSLLMIVAAVVGIFAWRWFRRRKRRERMKNDYSLVPTHEMEPHRMTPRTQEISGRPNLPPEILTHPPDRSETPTTFTLTTGNRKHAYKVQMLNIFPSYGPIYSPDDDAMDPSWQYAPGASEDQVLELNAATFGD</sequence>
<keyword evidence="2" id="KW-0812">Transmembrane</keyword>
<gene>
    <name evidence="4" type="ORF">BaRGS_00039490</name>
</gene>
<feature type="transmembrane region" description="Helical" evidence="2">
    <location>
        <begin position="124"/>
        <end position="151"/>
    </location>
</feature>
<protein>
    <recommendedName>
        <fullName evidence="6">Ig-like domain-containing protein</fullName>
    </recommendedName>
</protein>
<keyword evidence="3" id="KW-0732">Signal</keyword>
<evidence type="ECO:0000256" key="1">
    <source>
        <dbReference type="SAM" id="MobiDB-lite"/>
    </source>
</evidence>
<keyword evidence="2" id="KW-1133">Transmembrane helix</keyword>
<feature type="compositionally biased region" description="Basic and acidic residues" evidence="1">
    <location>
        <begin position="96"/>
        <end position="112"/>
    </location>
</feature>
<dbReference type="AlphaFoldDB" id="A0ABD0J2Z1"/>
<accession>A0ABD0J2Z1</accession>
<evidence type="ECO:0000313" key="5">
    <source>
        <dbReference type="Proteomes" id="UP001519460"/>
    </source>
</evidence>